<dbReference type="Proteomes" id="UP000095544">
    <property type="component" value="Unassembled WGS sequence"/>
</dbReference>
<dbReference type="GO" id="GO:0005886">
    <property type="term" value="C:plasma membrane"/>
    <property type="evidence" value="ECO:0007669"/>
    <property type="project" value="UniProtKB-SubCell"/>
</dbReference>
<dbReference type="InterPro" id="IPR036890">
    <property type="entry name" value="HATPase_C_sf"/>
</dbReference>
<protein>
    <submittedName>
        <fullName evidence="16">Probable sensor-like histidine kinase YehU</fullName>
        <ecNumber evidence="16">2.7.13.3</ecNumber>
    </submittedName>
</protein>
<evidence type="ECO:0000256" key="2">
    <source>
        <dbReference type="ARBA" id="ARBA00022475"/>
    </source>
</evidence>
<dbReference type="STRING" id="39482.ERS852491_00226"/>
<dbReference type="OrthoDB" id="370211at2"/>
<organism evidence="16 17">
    <name type="scientific">Faecalicatena contorta</name>
    <dbReference type="NCBI Taxonomy" id="39482"/>
    <lineage>
        <taxon>Bacteria</taxon>
        <taxon>Bacillati</taxon>
        <taxon>Bacillota</taxon>
        <taxon>Clostridia</taxon>
        <taxon>Lachnospirales</taxon>
        <taxon>Lachnospiraceae</taxon>
        <taxon>Faecalicatena</taxon>
    </lineage>
</organism>
<evidence type="ECO:0000256" key="13">
    <source>
        <dbReference type="SAM" id="MobiDB-lite"/>
    </source>
</evidence>
<evidence type="ECO:0000256" key="9">
    <source>
        <dbReference type="ARBA" id="ARBA00022989"/>
    </source>
</evidence>
<keyword evidence="7 16" id="KW-0418">Kinase</keyword>
<dbReference type="AlphaFoldDB" id="A0A173YYV9"/>
<keyword evidence="6" id="KW-0547">Nucleotide-binding</keyword>
<evidence type="ECO:0000256" key="10">
    <source>
        <dbReference type="ARBA" id="ARBA00023012"/>
    </source>
</evidence>
<keyword evidence="12" id="KW-0175">Coiled coil</keyword>
<feature type="region of interest" description="Disordered" evidence="13">
    <location>
        <begin position="585"/>
        <end position="604"/>
    </location>
</feature>
<evidence type="ECO:0000256" key="6">
    <source>
        <dbReference type="ARBA" id="ARBA00022741"/>
    </source>
</evidence>
<keyword evidence="3" id="KW-0597">Phosphoprotein</keyword>
<dbReference type="EC" id="2.7.13.3" evidence="16"/>
<keyword evidence="10" id="KW-0902">Two-component regulatory system</keyword>
<dbReference type="Gene3D" id="6.10.340.10">
    <property type="match status" value="1"/>
</dbReference>
<keyword evidence="2" id="KW-1003">Cell membrane</keyword>
<feature type="transmembrane region" description="Helical" evidence="14">
    <location>
        <begin position="286"/>
        <end position="307"/>
    </location>
</feature>
<evidence type="ECO:0000256" key="14">
    <source>
        <dbReference type="SAM" id="Phobius"/>
    </source>
</evidence>
<gene>
    <name evidence="16" type="primary">yehU_2</name>
    <name evidence="16" type="ORF">ERS852491_00226</name>
</gene>
<evidence type="ECO:0000256" key="3">
    <source>
        <dbReference type="ARBA" id="ARBA00022553"/>
    </source>
</evidence>
<sequence>MKFQKKIFLVYALFGIVSAVATGSIYYSMSKSHFIQQECMSLSSTAKQINQQYVEMLRSMEDVSHYLLSDSDTLSAILMLAHLEKTPQNSNYIQEGKKKIQTMMSTDYLNQKFYRVIYYNKHGDVIASNNWGSREIKSGMDISQLDAYKNMGENRGELYIQGLHGDPWGKAKQMQVFSGIVKIQGQDIGFIEVQKTEADLEQIFQVSDKTVNVCLLQKNGTILFQSGNEDKAFYQQFMQKKQITPGSYESVNGKKILAAGIYNKELGARIIVTEDVKILAEKMEGIYMITALMIAIILGFSFFYIIFTSKKLTEPIEQLRIFVRNAHLENLEKAENIPAAENEFKELSQIYKEMKEQLNQSIIREARLSTLQLQAQLDVLQAQVNPHFLYNVLNIISNRGVQDNDEVICDICDDLAGMLRYTTNTNERYADISSEKSYLQKYFSLLKYRYEHKLSYQIEIDDRISQQMLPKMILQQFVENSVSHGFENSTEVMRICVEGWDENDFWYVRIRDNGDGFRQDVLSALKEKMENVQKALSVNRQYIELKIGGMGLVNTYARLYLLYAEKTVFKLGNWKMGAEVLIGGPRDHTQKEGDPKQGRQRCIE</sequence>
<dbReference type="EMBL" id="CYZU01000002">
    <property type="protein sequence ID" value="CUN68757.1"/>
    <property type="molecule type" value="Genomic_DNA"/>
</dbReference>
<reference evidence="16 17" key="1">
    <citation type="submission" date="2015-09" db="EMBL/GenBank/DDBJ databases">
        <authorList>
            <consortium name="Pathogen Informatics"/>
        </authorList>
    </citation>
    <scope>NUCLEOTIDE SEQUENCE [LARGE SCALE GENOMIC DNA]</scope>
    <source>
        <strain evidence="16 17">2789STDY5834876</strain>
    </source>
</reference>
<evidence type="ECO:0000256" key="1">
    <source>
        <dbReference type="ARBA" id="ARBA00004651"/>
    </source>
</evidence>
<feature type="coiled-coil region" evidence="12">
    <location>
        <begin position="337"/>
        <end position="383"/>
    </location>
</feature>
<keyword evidence="11 14" id="KW-0472">Membrane</keyword>
<dbReference type="PANTHER" id="PTHR34220:SF11">
    <property type="entry name" value="SENSOR PROTEIN KINASE HPTS"/>
    <property type="match status" value="1"/>
</dbReference>
<dbReference type="InterPro" id="IPR050640">
    <property type="entry name" value="Bact_2-comp_sensor_kinase"/>
</dbReference>
<evidence type="ECO:0000256" key="11">
    <source>
        <dbReference type="ARBA" id="ARBA00023136"/>
    </source>
</evidence>
<evidence type="ECO:0000256" key="12">
    <source>
        <dbReference type="SAM" id="Coils"/>
    </source>
</evidence>
<keyword evidence="9 14" id="KW-1133">Transmembrane helix</keyword>
<keyword evidence="5 14" id="KW-0812">Transmembrane</keyword>
<evidence type="ECO:0000256" key="7">
    <source>
        <dbReference type="ARBA" id="ARBA00022777"/>
    </source>
</evidence>
<keyword evidence="8" id="KW-0067">ATP-binding</keyword>
<dbReference type="RefSeq" id="WP_055150126.1">
    <property type="nucleotide sequence ID" value="NZ_CYZU01000002.1"/>
</dbReference>
<evidence type="ECO:0000256" key="4">
    <source>
        <dbReference type="ARBA" id="ARBA00022679"/>
    </source>
</evidence>
<feature type="domain" description="Signal transduction histidine kinase internal region" evidence="15">
    <location>
        <begin position="375"/>
        <end position="454"/>
    </location>
</feature>
<evidence type="ECO:0000256" key="5">
    <source>
        <dbReference type="ARBA" id="ARBA00022692"/>
    </source>
</evidence>
<dbReference type="PANTHER" id="PTHR34220">
    <property type="entry name" value="SENSOR HISTIDINE KINASE YPDA"/>
    <property type="match status" value="1"/>
</dbReference>
<dbReference type="InterPro" id="IPR010559">
    <property type="entry name" value="Sig_transdc_His_kin_internal"/>
</dbReference>
<dbReference type="GO" id="GO:0005524">
    <property type="term" value="F:ATP binding"/>
    <property type="evidence" value="ECO:0007669"/>
    <property type="project" value="UniProtKB-KW"/>
</dbReference>
<dbReference type="GO" id="GO:0000155">
    <property type="term" value="F:phosphorelay sensor kinase activity"/>
    <property type="evidence" value="ECO:0007669"/>
    <property type="project" value="InterPro"/>
</dbReference>
<comment type="subcellular location">
    <subcellularLocation>
        <location evidence="1">Cell membrane</location>
        <topology evidence="1">Multi-pass membrane protein</topology>
    </subcellularLocation>
</comment>
<name>A0A173YYV9_9FIRM</name>
<evidence type="ECO:0000256" key="8">
    <source>
        <dbReference type="ARBA" id="ARBA00022840"/>
    </source>
</evidence>
<keyword evidence="4 16" id="KW-0808">Transferase</keyword>
<proteinExistence type="predicted"/>
<accession>A0A173YYV9</accession>
<dbReference type="SUPFAM" id="SSF55874">
    <property type="entry name" value="ATPase domain of HSP90 chaperone/DNA topoisomerase II/histidine kinase"/>
    <property type="match status" value="1"/>
</dbReference>
<evidence type="ECO:0000313" key="17">
    <source>
        <dbReference type="Proteomes" id="UP000095544"/>
    </source>
</evidence>
<evidence type="ECO:0000259" key="15">
    <source>
        <dbReference type="Pfam" id="PF06580"/>
    </source>
</evidence>
<evidence type="ECO:0000313" key="16">
    <source>
        <dbReference type="EMBL" id="CUN68757.1"/>
    </source>
</evidence>
<dbReference type="Gene3D" id="3.30.565.10">
    <property type="entry name" value="Histidine kinase-like ATPase, C-terminal domain"/>
    <property type="match status" value="1"/>
</dbReference>
<dbReference type="Pfam" id="PF06580">
    <property type="entry name" value="His_kinase"/>
    <property type="match status" value="1"/>
</dbReference>